<dbReference type="GO" id="GO:0061723">
    <property type="term" value="P:glycophagy"/>
    <property type="evidence" value="ECO:0007669"/>
    <property type="project" value="TreeGrafter"/>
</dbReference>
<evidence type="ECO:0000256" key="1">
    <source>
        <dbReference type="ARBA" id="ARBA00004406"/>
    </source>
</evidence>
<dbReference type="GO" id="GO:0034727">
    <property type="term" value="P:piecemeal microautophagy of the nucleus"/>
    <property type="evidence" value="ECO:0007669"/>
    <property type="project" value="TreeGrafter"/>
</dbReference>
<dbReference type="Proteomes" id="UP000265520">
    <property type="component" value="Unassembled WGS sequence"/>
</dbReference>
<dbReference type="EMBL" id="LXQA010046957">
    <property type="protein sequence ID" value="MCI01739.1"/>
    <property type="molecule type" value="Genomic_DNA"/>
</dbReference>
<evidence type="ECO:0000256" key="2">
    <source>
        <dbReference type="ARBA" id="ARBA00004623"/>
    </source>
</evidence>
<reference evidence="12 13" key="1">
    <citation type="journal article" date="2018" name="Front. Plant Sci.">
        <title>Red Clover (Trifolium pratense) and Zigzag Clover (T. medium) - A Picture of Genomic Similarities and Differences.</title>
        <authorList>
            <person name="Dluhosova J."/>
            <person name="Istvanek J."/>
            <person name="Nedelnik J."/>
            <person name="Repkova J."/>
        </authorList>
    </citation>
    <scope>NUCLEOTIDE SEQUENCE [LARGE SCALE GENOMIC DNA]</scope>
    <source>
        <strain evidence="13">cv. 10/8</strain>
        <tissue evidence="12">Leaf</tissue>
    </source>
</reference>
<dbReference type="GO" id="GO:0006869">
    <property type="term" value="P:lipid transport"/>
    <property type="evidence" value="ECO:0007669"/>
    <property type="project" value="UniProtKB-KW"/>
</dbReference>
<dbReference type="GO" id="GO:0043495">
    <property type="term" value="F:protein-membrane adaptor activity"/>
    <property type="evidence" value="ECO:0007669"/>
    <property type="project" value="TreeGrafter"/>
</dbReference>
<dbReference type="GO" id="GO:0000045">
    <property type="term" value="P:autophagosome assembly"/>
    <property type="evidence" value="ECO:0007669"/>
    <property type="project" value="TreeGrafter"/>
</dbReference>
<evidence type="ECO:0000256" key="7">
    <source>
        <dbReference type="ARBA" id="ARBA00023006"/>
    </source>
</evidence>
<evidence type="ECO:0000256" key="3">
    <source>
        <dbReference type="ARBA" id="ARBA00009714"/>
    </source>
</evidence>
<evidence type="ECO:0000313" key="13">
    <source>
        <dbReference type="Proteomes" id="UP000265520"/>
    </source>
</evidence>
<evidence type="ECO:0000256" key="8">
    <source>
        <dbReference type="ARBA" id="ARBA00023055"/>
    </source>
</evidence>
<comment type="catalytic activity">
    <reaction evidence="11">
        <text>a 1,2-diacyl-sn-glycero-3-phosphoethanolamine(in) = a 1,2-diacyl-sn-glycero-3-phosphoethanolamine(out)</text>
        <dbReference type="Rhea" id="RHEA:38895"/>
        <dbReference type="ChEBI" id="CHEBI:64612"/>
    </reaction>
</comment>
<dbReference type="GO" id="GO:0032266">
    <property type="term" value="F:phosphatidylinositol-3-phosphate binding"/>
    <property type="evidence" value="ECO:0007669"/>
    <property type="project" value="TreeGrafter"/>
</dbReference>
<comment type="subcellular location">
    <subcellularLocation>
        <location evidence="1">Endoplasmic reticulum membrane</location>
        <topology evidence="1">Peripheral membrane protein</topology>
    </subcellularLocation>
    <subcellularLocation>
        <location evidence="2">Preautophagosomal structure membrane</location>
        <topology evidence="2">Peripheral membrane protein</topology>
    </subcellularLocation>
</comment>
<dbReference type="PANTHER" id="PTHR13190">
    <property type="entry name" value="AUTOPHAGY-RELATED 2, ISOFORM A"/>
    <property type="match status" value="1"/>
</dbReference>
<evidence type="ECO:0000256" key="5">
    <source>
        <dbReference type="ARBA" id="ARBA00022448"/>
    </source>
</evidence>
<comment type="similarity">
    <text evidence="3">Belongs to the ATG2 family.</text>
</comment>
<dbReference type="GO" id="GO:0005789">
    <property type="term" value="C:endoplasmic reticulum membrane"/>
    <property type="evidence" value="ECO:0007669"/>
    <property type="project" value="UniProtKB-SubCell"/>
</dbReference>
<keyword evidence="8" id="KW-0445">Lipid transport</keyword>
<evidence type="ECO:0000256" key="9">
    <source>
        <dbReference type="ARBA" id="ARBA00023136"/>
    </source>
</evidence>
<evidence type="ECO:0000256" key="6">
    <source>
        <dbReference type="ARBA" id="ARBA00022824"/>
    </source>
</evidence>
<gene>
    <name evidence="12" type="ORF">A2U01_0022766</name>
</gene>
<evidence type="ECO:0000256" key="10">
    <source>
        <dbReference type="ARBA" id="ARBA00024479"/>
    </source>
</evidence>
<dbReference type="GO" id="GO:0000422">
    <property type="term" value="P:autophagy of mitochondrion"/>
    <property type="evidence" value="ECO:0007669"/>
    <property type="project" value="TreeGrafter"/>
</dbReference>
<evidence type="ECO:0000256" key="11">
    <source>
        <dbReference type="ARBA" id="ARBA00024615"/>
    </source>
</evidence>
<accession>A0A392NRG3</accession>
<feature type="non-terminal residue" evidence="12">
    <location>
        <position position="1"/>
    </location>
</feature>
<keyword evidence="6" id="KW-0256">Endoplasmic reticulum</keyword>
<dbReference type="InterPro" id="IPR026849">
    <property type="entry name" value="ATG2"/>
</dbReference>
<evidence type="ECO:0000256" key="4">
    <source>
        <dbReference type="ARBA" id="ARBA00018070"/>
    </source>
</evidence>
<sequence>LNVAFLPMLLHLHQCQLDFLVDFFGKKNSSNDQSPNNCHDLEGSKSFPERSEDHACHSIAQEALLPYFQASRVL</sequence>
<name>A0A392NRG3_9FABA</name>
<dbReference type="AlphaFoldDB" id="A0A392NRG3"/>
<organism evidence="12 13">
    <name type="scientific">Trifolium medium</name>
    <dbReference type="NCBI Taxonomy" id="97028"/>
    <lineage>
        <taxon>Eukaryota</taxon>
        <taxon>Viridiplantae</taxon>
        <taxon>Streptophyta</taxon>
        <taxon>Embryophyta</taxon>
        <taxon>Tracheophyta</taxon>
        <taxon>Spermatophyta</taxon>
        <taxon>Magnoliopsida</taxon>
        <taxon>eudicotyledons</taxon>
        <taxon>Gunneridae</taxon>
        <taxon>Pentapetalae</taxon>
        <taxon>rosids</taxon>
        <taxon>fabids</taxon>
        <taxon>Fabales</taxon>
        <taxon>Fabaceae</taxon>
        <taxon>Papilionoideae</taxon>
        <taxon>50 kb inversion clade</taxon>
        <taxon>NPAAA clade</taxon>
        <taxon>Hologalegina</taxon>
        <taxon>IRL clade</taxon>
        <taxon>Trifolieae</taxon>
        <taxon>Trifolium</taxon>
    </lineage>
</organism>
<comment type="catalytic activity">
    <reaction evidence="10">
        <text>a 1,2-diacyl-sn-glycero-3-phospho-L-serine(in) = a 1,2-diacyl-sn-glycero-3-phospho-L-serine(out)</text>
        <dbReference type="Rhea" id="RHEA:38663"/>
        <dbReference type="ChEBI" id="CHEBI:57262"/>
    </reaction>
</comment>
<dbReference type="GO" id="GO:0061908">
    <property type="term" value="C:phagophore"/>
    <property type="evidence" value="ECO:0007669"/>
    <property type="project" value="TreeGrafter"/>
</dbReference>
<keyword evidence="13" id="KW-1185">Reference proteome</keyword>
<evidence type="ECO:0000313" key="12">
    <source>
        <dbReference type="EMBL" id="MCI01739.1"/>
    </source>
</evidence>
<dbReference type="PANTHER" id="PTHR13190:SF1">
    <property type="entry name" value="AUTOPHAGY-RELATED 2, ISOFORM A"/>
    <property type="match status" value="1"/>
</dbReference>
<dbReference type="GO" id="GO:0034045">
    <property type="term" value="C:phagophore assembly site membrane"/>
    <property type="evidence" value="ECO:0007669"/>
    <property type="project" value="UniProtKB-SubCell"/>
</dbReference>
<comment type="caution">
    <text evidence="12">The sequence shown here is derived from an EMBL/GenBank/DDBJ whole genome shotgun (WGS) entry which is preliminary data.</text>
</comment>
<protein>
    <recommendedName>
        <fullName evidence="4">Autophagy-related protein 2</fullName>
    </recommendedName>
</protein>
<keyword evidence="9" id="KW-0472">Membrane</keyword>
<keyword evidence="5" id="KW-0813">Transport</keyword>
<dbReference type="GO" id="GO:0061709">
    <property type="term" value="P:reticulophagy"/>
    <property type="evidence" value="ECO:0007669"/>
    <property type="project" value="TreeGrafter"/>
</dbReference>
<keyword evidence="7" id="KW-0072">Autophagy</keyword>
<proteinExistence type="inferred from homology"/>